<dbReference type="PROSITE" id="PS51843">
    <property type="entry name" value="NR_LBD"/>
    <property type="match status" value="1"/>
</dbReference>
<dbReference type="PANTHER" id="PTHR47519">
    <property type="entry name" value="NUCLEAR HORMONE RECEPTOR FAMILY MEMBER NHR-31-RELATED"/>
    <property type="match status" value="1"/>
</dbReference>
<evidence type="ECO:0000256" key="1">
    <source>
        <dbReference type="ARBA" id="ARBA00004123"/>
    </source>
</evidence>
<evidence type="ECO:0000259" key="14">
    <source>
        <dbReference type="PROSITE" id="PS51843"/>
    </source>
</evidence>
<dbReference type="WormBase" id="SRAE_1000194900">
    <property type="protein sequence ID" value="SRP01182"/>
    <property type="gene ID" value="WBGene00258561"/>
</dbReference>
<keyword evidence="10 12" id="KW-0539">Nucleus</keyword>
<evidence type="ECO:0000256" key="8">
    <source>
        <dbReference type="ARBA" id="ARBA00023163"/>
    </source>
</evidence>
<comment type="similarity">
    <text evidence="2 12">Belongs to the nuclear hormone receptor family.</text>
</comment>
<keyword evidence="8 12" id="KW-0804">Transcription</keyword>
<protein>
    <submittedName>
        <fullName evidence="15 17">Transcription factor HNF-4 homolog</fullName>
    </submittedName>
</protein>
<dbReference type="PANTHER" id="PTHR47519:SF2">
    <property type="entry name" value="NUCLEAR HORMONE RECEPTOR FAMILY MEMBER NHR-97"/>
    <property type="match status" value="1"/>
</dbReference>
<evidence type="ECO:0000256" key="12">
    <source>
        <dbReference type="RuleBase" id="RU004334"/>
    </source>
</evidence>
<organism evidence="15">
    <name type="scientific">Strongyloides ratti</name>
    <name type="common">Parasitic roundworm</name>
    <dbReference type="NCBI Taxonomy" id="34506"/>
    <lineage>
        <taxon>Eukaryota</taxon>
        <taxon>Metazoa</taxon>
        <taxon>Ecdysozoa</taxon>
        <taxon>Nematoda</taxon>
        <taxon>Chromadorea</taxon>
        <taxon>Rhabditida</taxon>
        <taxon>Tylenchina</taxon>
        <taxon>Panagrolaimomorpha</taxon>
        <taxon>Strongyloidoidea</taxon>
        <taxon>Strongyloididae</taxon>
        <taxon>Strongyloides</taxon>
    </lineage>
</organism>
<dbReference type="Gene3D" id="1.10.565.10">
    <property type="entry name" value="Retinoid X Receptor"/>
    <property type="match status" value="1"/>
</dbReference>
<evidence type="ECO:0000256" key="9">
    <source>
        <dbReference type="ARBA" id="ARBA00023170"/>
    </source>
</evidence>
<dbReference type="OMA" id="EIMTIRR"/>
<reference evidence="17" key="2">
    <citation type="submission" date="2020-12" db="UniProtKB">
        <authorList>
            <consortium name="WormBaseParasite"/>
        </authorList>
    </citation>
    <scope>IDENTIFICATION</scope>
</reference>
<keyword evidence="6 12" id="KW-0805">Transcription regulation</keyword>
<accession>A0A090L1P5</accession>
<dbReference type="InterPro" id="IPR049636">
    <property type="entry name" value="HNF4-like_DBD"/>
</dbReference>
<dbReference type="RefSeq" id="XP_024502892.1">
    <property type="nucleotide sequence ID" value="XM_024648968.1"/>
</dbReference>
<name>A0A090L1P5_STRRB</name>
<dbReference type="WBParaSite" id="SRAE_1000194900.1">
    <property type="protein sequence ID" value="SRAE_1000194900.1"/>
    <property type="gene ID" value="WBGene00258561"/>
</dbReference>
<keyword evidence="4 12" id="KW-0863">Zinc-finger</keyword>
<dbReference type="InterPro" id="IPR001628">
    <property type="entry name" value="Znf_hrmn_rcpt"/>
</dbReference>
<dbReference type="Pfam" id="PF00104">
    <property type="entry name" value="Hormone_recep"/>
    <property type="match status" value="1"/>
</dbReference>
<dbReference type="InterPro" id="IPR052496">
    <property type="entry name" value="Orphan_Nuclear_Rcpt"/>
</dbReference>
<dbReference type="PROSITE" id="PS00031">
    <property type="entry name" value="NUCLEAR_REC_DBD_1"/>
    <property type="match status" value="1"/>
</dbReference>
<keyword evidence="5 12" id="KW-0862">Zinc</keyword>
<dbReference type="AlphaFoldDB" id="A0A090L1P5"/>
<evidence type="ECO:0000256" key="10">
    <source>
        <dbReference type="ARBA" id="ARBA00023242"/>
    </source>
</evidence>
<evidence type="ECO:0000256" key="3">
    <source>
        <dbReference type="ARBA" id="ARBA00022723"/>
    </source>
</evidence>
<dbReference type="GO" id="GO:0003700">
    <property type="term" value="F:DNA-binding transcription factor activity"/>
    <property type="evidence" value="ECO:0007669"/>
    <property type="project" value="InterPro"/>
</dbReference>
<dbReference type="InterPro" id="IPR035500">
    <property type="entry name" value="NHR-like_dom_sf"/>
</dbReference>
<evidence type="ECO:0000256" key="4">
    <source>
        <dbReference type="ARBA" id="ARBA00022771"/>
    </source>
</evidence>
<evidence type="ECO:0000256" key="5">
    <source>
        <dbReference type="ARBA" id="ARBA00022833"/>
    </source>
</evidence>
<reference evidence="15 16" key="1">
    <citation type="submission" date="2014-09" db="EMBL/GenBank/DDBJ databases">
        <authorList>
            <person name="Martin A.A."/>
        </authorList>
    </citation>
    <scope>NUCLEOTIDE SEQUENCE</scope>
    <source>
        <strain evidence="16">ED321</strain>
        <strain evidence="15">ED321 Heterogonic</strain>
    </source>
</reference>
<keyword evidence="9 12" id="KW-0675">Receptor</keyword>
<evidence type="ECO:0000313" key="17">
    <source>
        <dbReference type="WBParaSite" id="SRAE_1000194900.1"/>
    </source>
</evidence>
<dbReference type="CTD" id="36376056"/>
<dbReference type="Pfam" id="PF00105">
    <property type="entry name" value="zf-C4"/>
    <property type="match status" value="1"/>
</dbReference>
<dbReference type="GeneID" id="36376056"/>
<evidence type="ECO:0000256" key="2">
    <source>
        <dbReference type="ARBA" id="ARBA00005993"/>
    </source>
</evidence>
<evidence type="ECO:0000256" key="6">
    <source>
        <dbReference type="ARBA" id="ARBA00023015"/>
    </source>
</evidence>
<keyword evidence="7 12" id="KW-0238">DNA-binding</keyword>
<feature type="domain" description="NR LBD" evidence="14">
    <location>
        <begin position="208"/>
        <end position="445"/>
    </location>
</feature>
<evidence type="ECO:0000259" key="13">
    <source>
        <dbReference type="PROSITE" id="PS51030"/>
    </source>
</evidence>
<dbReference type="SMART" id="SM00399">
    <property type="entry name" value="ZnF_C4"/>
    <property type="match status" value="1"/>
</dbReference>
<feature type="domain" description="Nuclear receptor" evidence="13">
    <location>
        <begin position="61"/>
        <end position="136"/>
    </location>
</feature>
<dbReference type="GO" id="GO:0008270">
    <property type="term" value="F:zinc ion binding"/>
    <property type="evidence" value="ECO:0007669"/>
    <property type="project" value="UniProtKB-KW"/>
</dbReference>
<dbReference type="FunFam" id="3.30.50.10:FF:000030">
    <property type="entry name" value="Nuclear Hormone Receptor family"/>
    <property type="match status" value="1"/>
</dbReference>
<proteinExistence type="inferred from homology"/>
<evidence type="ECO:0000313" key="16">
    <source>
        <dbReference type="Proteomes" id="UP000035682"/>
    </source>
</evidence>
<sequence>MWSLTTRGLCDILSIKIFLLRIKVMTYNTDVFMVKEILKNKGVDEEAQNSNIERDDIYRKIEYCKICGDLADSYHYSVSSCRGCNAFFRRAINLNMTFVCRHGGNCLINKNTRCACRSCRFNKCIKAGMDPMAVQPKRDYNKDIIKNRNDVESESSTPYEILETKSPDMYIDKKWEKMSNTSFSARSSISTQLNFEETPKSTYHELNYLFDLITKYSEDCQRRRILCCDTIEEMLLPNNYLPQPCFINDITATFKIEMSLMFQWISNVPGFSNISSPKDKARLIKEFSSKFYILNILANTIDLGLIDKIMLVNNRYILPQICPISDSQNMFHNQLVNILYGKTCLNILEELVKPMKEMNIEIFEIIALRIIMFWNPGSIGLSKENRWYELKGKESSEITLRVSKIILLIPDIVKIARTLNEILETLDNDYLISFGDDSLKKILTI</sequence>
<dbReference type="STRING" id="34506.A0A090L1P5"/>
<dbReference type="PRINTS" id="PR00047">
    <property type="entry name" value="STROIDFINGER"/>
</dbReference>
<dbReference type="GO" id="GO:0005634">
    <property type="term" value="C:nucleus"/>
    <property type="evidence" value="ECO:0007669"/>
    <property type="project" value="UniProtKB-SubCell"/>
</dbReference>
<keyword evidence="3 12" id="KW-0479">Metal-binding</keyword>
<dbReference type="SMART" id="SM00430">
    <property type="entry name" value="HOLI"/>
    <property type="match status" value="1"/>
</dbReference>
<evidence type="ECO:0000256" key="7">
    <source>
        <dbReference type="ARBA" id="ARBA00023125"/>
    </source>
</evidence>
<evidence type="ECO:0000256" key="11">
    <source>
        <dbReference type="ARBA" id="ARBA00037512"/>
    </source>
</evidence>
<dbReference type="PROSITE" id="PS51030">
    <property type="entry name" value="NUCLEAR_REC_DBD_2"/>
    <property type="match status" value="1"/>
</dbReference>
<dbReference type="InterPro" id="IPR013088">
    <property type="entry name" value="Znf_NHR/GATA"/>
</dbReference>
<gene>
    <name evidence="15 17 18" type="ORF">SRAE_1000194900</name>
</gene>
<keyword evidence="16" id="KW-1185">Reference proteome</keyword>
<comment type="subcellular location">
    <subcellularLocation>
        <location evidence="1 12">Nucleus</location>
    </subcellularLocation>
</comment>
<evidence type="ECO:0000313" key="15">
    <source>
        <dbReference type="EMBL" id="CEF63691.1"/>
    </source>
</evidence>
<dbReference type="Gene3D" id="3.30.50.10">
    <property type="entry name" value="Erythroid Transcription Factor GATA-1, subunit A"/>
    <property type="match status" value="1"/>
</dbReference>
<dbReference type="CDD" id="cd06960">
    <property type="entry name" value="NR_DBD_HNF4A"/>
    <property type="match status" value="1"/>
</dbReference>
<dbReference type="EMBL" id="LN609528">
    <property type="protein sequence ID" value="CEF63691.1"/>
    <property type="molecule type" value="Genomic_DNA"/>
</dbReference>
<dbReference type="SUPFAM" id="SSF57716">
    <property type="entry name" value="Glucocorticoid receptor-like (DNA-binding domain)"/>
    <property type="match status" value="1"/>
</dbReference>
<dbReference type="OrthoDB" id="5799552at2759"/>
<dbReference type="InterPro" id="IPR000536">
    <property type="entry name" value="Nucl_hrmn_rcpt_lig-bd"/>
</dbReference>
<dbReference type="Proteomes" id="UP000035682">
    <property type="component" value="Unplaced"/>
</dbReference>
<comment type="function">
    <text evidence="11">Orphan nuclear receptor.</text>
</comment>
<evidence type="ECO:0000313" key="18">
    <source>
        <dbReference type="WormBase" id="SRAE_1000194900"/>
    </source>
</evidence>
<dbReference type="GO" id="GO:0000978">
    <property type="term" value="F:RNA polymerase II cis-regulatory region sequence-specific DNA binding"/>
    <property type="evidence" value="ECO:0007669"/>
    <property type="project" value="InterPro"/>
</dbReference>
<dbReference type="SUPFAM" id="SSF48508">
    <property type="entry name" value="Nuclear receptor ligand-binding domain"/>
    <property type="match status" value="1"/>
</dbReference>